<proteinExistence type="predicted"/>
<dbReference type="Proteomes" id="UP001199319">
    <property type="component" value="Unassembled WGS sequence"/>
</dbReference>
<organism evidence="2 3">
    <name type="scientific">Brotocaccenecus cirricatena</name>
    <dbReference type="NCBI Taxonomy" id="3064195"/>
    <lineage>
        <taxon>Bacteria</taxon>
        <taxon>Bacillati</taxon>
        <taxon>Bacillota</taxon>
        <taxon>Clostridia</taxon>
        <taxon>Eubacteriales</taxon>
        <taxon>Oscillospiraceae</taxon>
        <taxon>Brotocaccenecus</taxon>
    </lineage>
</organism>
<dbReference type="EMBL" id="JAJEPW010000012">
    <property type="protein sequence ID" value="MCC2129063.1"/>
    <property type="molecule type" value="Genomic_DNA"/>
</dbReference>
<evidence type="ECO:0000256" key="1">
    <source>
        <dbReference type="SAM" id="Phobius"/>
    </source>
</evidence>
<protein>
    <submittedName>
        <fullName evidence="2">Uncharacterized protein</fullName>
    </submittedName>
</protein>
<keyword evidence="1" id="KW-0472">Membrane</keyword>
<name>A0AAE3DCK6_9FIRM</name>
<sequence length="87" mass="9906">MYIYPDNLTAKAMLWLWELRDISIIGVGLLISVLALTQTGIALPLVLTAVYAFLSIRFDGTSILDFLKYAAAFLITKQQFYDWRLES</sequence>
<evidence type="ECO:0000313" key="3">
    <source>
        <dbReference type="Proteomes" id="UP001199319"/>
    </source>
</evidence>
<keyword evidence="1" id="KW-1133">Transmembrane helix</keyword>
<keyword evidence="1" id="KW-0812">Transmembrane</keyword>
<gene>
    <name evidence="2" type="ORF">LKD37_05955</name>
</gene>
<evidence type="ECO:0000313" key="2">
    <source>
        <dbReference type="EMBL" id="MCC2129063.1"/>
    </source>
</evidence>
<comment type="caution">
    <text evidence="2">The sequence shown here is derived from an EMBL/GenBank/DDBJ whole genome shotgun (WGS) entry which is preliminary data.</text>
</comment>
<dbReference type="RefSeq" id="WP_302928381.1">
    <property type="nucleotide sequence ID" value="NZ_JAJEPW010000012.1"/>
</dbReference>
<reference evidence="2" key="1">
    <citation type="submission" date="2021-10" db="EMBL/GenBank/DDBJ databases">
        <title>Anaerobic single-cell dispensing facilitates the cultivation of human gut bacteria.</title>
        <authorList>
            <person name="Afrizal A."/>
        </authorList>
    </citation>
    <scope>NUCLEOTIDE SEQUENCE</scope>
    <source>
        <strain evidence="2">CLA-AA-H272</strain>
    </source>
</reference>
<dbReference type="AlphaFoldDB" id="A0AAE3DCK6"/>
<keyword evidence="3" id="KW-1185">Reference proteome</keyword>
<accession>A0AAE3DCK6</accession>
<feature type="transmembrane region" description="Helical" evidence="1">
    <location>
        <begin position="22"/>
        <end position="54"/>
    </location>
</feature>